<reference evidence="3 4" key="1">
    <citation type="submission" date="2024-07" db="EMBL/GenBank/DDBJ databases">
        <title>Section-level genome sequencing and comparative genomics of Aspergillus sections Usti and Cavernicolus.</title>
        <authorList>
            <consortium name="Lawrence Berkeley National Laboratory"/>
            <person name="Nybo J.L."/>
            <person name="Vesth T.C."/>
            <person name="Theobald S."/>
            <person name="Frisvad J.C."/>
            <person name="Larsen T.O."/>
            <person name="Kjaerboelling I."/>
            <person name="Rothschild-Mancinelli K."/>
            <person name="Lyhne E.K."/>
            <person name="Kogle M.E."/>
            <person name="Barry K."/>
            <person name="Clum A."/>
            <person name="Na H."/>
            <person name="Ledsgaard L."/>
            <person name="Lin J."/>
            <person name="Lipzen A."/>
            <person name="Kuo A."/>
            <person name="Riley R."/>
            <person name="Mondo S."/>
            <person name="LaButti K."/>
            <person name="Haridas S."/>
            <person name="Pangalinan J."/>
            <person name="Salamov A.A."/>
            <person name="Simmons B.A."/>
            <person name="Magnuson J.K."/>
            <person name="Chen J."/>
            <person name="Drula E."/>
            <person name="Henrissat B."/>
            <person name="Wiebenga A."/>
            <person name="Lubbers R.J."/>
            <person name="Gomes A.C."/>
            <person name="Makela M.R."/>
            <person name="Stajich J."/>
            <person name="Grigoriev I.V."/>
            <person name="Mortensen U.H."/>
            <person name="De vries R.P."/>
            <person name="Baker S.E."/>
            <person name="Andersen M.R."/>
        </authorList>
    </citation>
    <scope>NUCLEOTIDE SEQUENCE [LARGE SCALE GENOMIC DNA]</scope>
    <source>
        <strain evidence="3 4">CBS 600.67</strain>
    </source>
</reference>
<dbReference type="InterPro" id="IPR002110">
    <property type="entry name" value="Ankyrin_rpt"/>
</dbReference>
<comment type="caution">
    <text evidence="3">The sequence shown here is derived from an EMBL/GenBank/DDBJ whole genome shotgun (WGS) entry which is preliminary data.</text>
</comment>
<name>A0ABR4HQD1_9EURO</name>
<sequence>MPSTANGHLDCLQALCSKSPNHLNSKDEDGLTPLSWAVINEHEFIVQGIVEQEGVDVASQDREKRTAMSHAAELGKKPIINSLHRCGRRLVSMTDENGLTPLFWAAENGYFDTVSLFIEGLNCQLDSTNTMSGRTLIAHVAKVGHVDVAKYLLDSEKVDPFAKDYDEETALTLAVDSGNKDMVEFLSHCPNPRKAGSIYGHALLLAMNPKLQ</sequence>
<dbReference type="Pfam" id="PF12796">
    <property type="entry name" value="Ank_2"/>
    <property type="match status" value="2"/>
</dbReference>
<evidence type="ECO:0000313" key="4">
    <source>
        <dbReference type="Proteomes" id="UP001610335"/>
    </source>
</evidence>
<dbReference type="InterPro" id="IPR050776">
    <property type="entry name" value="Ank_Repeat/CDKN_Inhibitor"/>
</dbReference>
<evidence type="ECO:0000256" key="2">
    <source>
        <dbReference type="ARBA" id="ARBA00023043"/>
    </source>
</evidence>
<dbReference type="SUPFAM" id="SSF48403">
    <property type="entry name" value="Ankyrin repeat"/>
    <property type="match status" value="1"/>
</dbReference>
<dbReference type="InterPro" id="IPR036770">
    <property type="entry name" value="Ankyrin_rpt-contain_sf"/>
</dbReference>
<dbReference type="Proteomes" id="UP001610335">
    <property type="component" value="Unassembled WGS sequence"/>
</dbReference>
<gene>
    <name evidence="3" type="ORF">BDW59DRAFT_165859</name>
</gene>
<evidence type="ECO:0000313" key="3">
    <source>
        <dbReference type="EMBL" id="KAL2817703.1"/>
    </source>
</evidence>
<dbReference type="EMBL" id="JBFXLS010000090">
    <property type="protein sequence ID" value="KAL2817703.1"/>
    <property type="molecule type" value="Genomic_DNA"/>
</dbReference>
<accession>A0ABR4HQD1</accession>
<dbReference type="Gene3D" id="1.25.40.20">
    <property type="entry name" value="Ankyrin repeat-containing domain"/>
    <property type="match status" value="2"/>
</dbReference>
<dbReference type="PANTHER" id="PTHR24201:SF16">
    <property type="entry name" value="ANKYRIN-1-LIKE-RELATED"/>
    <property type="match status" value="1"/>
</dbReference>
<evidence type="ECO:0000256" key="1">
    <source>
        <dbReference type="ARBA" id="ARBA00022737"/>
    </source>
</evidence>
<keyword evidence="4" id="KW-1185">Reference proteome</keyword>
<protein>
    <submittedName>
        <fullName evidence="3">Ankyrin repeat-containing domain protein</fullName>
    </submittedName>
</protein>
<dbReference type="SMART" id="SM00248">
    <property type="entry name" value="ANK"/>
    <property type="match status" value="5"/>
</dbReference>
<proteinExistence type="predicted"/>
<keyword evidence="2" id="KW-0040">ANK repeat</keyword>
<organism evidence="3 4">
    <name type="scientific">Aspergillus cavernicola</name>
    <dbReference type="NCBI Taxonomy" id="176166"/>
    <lineage>
        <taxon>Eukaryota</taxon>
        <taxon>Fungi</taxon>
        <taxon>Dikarya</taxon>
        <taxon>Ascomycota</taxon>
        <taxon>Pezizomycotina</taxon>
        <taxon>Eurotiomycetes</taxon>
        <taxon>Eurotiomycetidae</taxon>
        <taxon>Eurotiales</taxon>
        <taxon>Aspergillaceae</taxon>
        <taxon>Aspergillus</taxon>
        <taxon>Aspergillus subgen. Nidulantes</taxon>
    </lineage>
</organism>
<keyword evidence="1" id="KW-0677">Repeat</keyword>
<dbReference type="PANTHER" id="PTHR24201">
    <property type="entry name" value="ANK_REP_REGION DOMAIN-CONTAINING PROTEIN"/>
    <property type="match status" value="1"/>
</dbReference>